<dbReference type="Pfam" id="PF01872">
    <property type="entry name" value="RibD_C"/>
    <property type="match status" value="1"/>
</dbReference>
<name>A0A1H1M3G9_9FLAO</name>
<gene>
    <name evidence="2" type="ORF">SAMN04488552_1136</name>
</gene>
<dbReference type="Gene3D" id="3.40.430.10">
    <property type="entry name" value="Dihydrofolate Reductase, subunit A"/>
    <property type="match status" value="1"/>
</dbReference>
<organism evidence="2 3">
    <name type="scientific">Christiangramia echinicola</name>
    <dbReference type="NCBI Taxonomy" id="279359"/>
    <lineage>
        <taxon>Bacteria</taxon>
        <taxon>Pseudomonadati</taxon>
        <taxon>Bacteroidota</taxon>
        <taxon>Flavobacteriia</taxon>
        <taxon>Flavobacteriales</taxon>
        <taxon>Flavobacteriaceae</taxon>
        <taxon>Christiangramia</taxon>
    </lineage>
</organism>
<sequence>MRKLKLQIQLSIDGFISGPNGEMDWMIWNWDDQLKNFVAKLTESTDTIVMGRKLAEGFIPHWKSNKDLEGADKINNSRKIVFTKTLESTEWENTILEKGDLANKIRELKSSAGNDIIAYGGGEFVSSLIKENLIDEYYLFINPSILGSGMPIFQKADYKSELKLKKANAYDCGITVLNYTNA</sequence>
<dbReference type="AlphaFoldDB" id="A0A1H1M3G9"/>
<dbReference type="GO" id="GO:0009231">
    <property type="term" value="P:riboflavin biosynthetic process"/>
    <property type="evidence" value="ECO:0007669"/>
    <property type="project" value="InterPro"/>
</dbReference>
<dbReference type="InterPro" id="IPR024072">
    <property type="entry name" value="DHFR-like_dom_sf"/>
</dbReference>
<evidence type="ECO:0000313" key="3">
    <source>
        <dbReference type="Proteomes" id="UP000198858"/>
    </source>
</evidence>
<dbReference type="SUPFAM" id="SSF53597">
    <property type="entry name" value="Dihydrofolate reductase-like"/>
    <property type="match status" value="1"/>
</dbReference>
<evidence type="ECO:0000313" key="2">
    <source>
        <dbReference type="EMBL" id="SDR81286.1"/>
    </source>
</evidence>
<protein>
    <submittedName>
        <fullName evidence="2">Dihydrofolate reductase</fullName>
    </submittedName>
</protein>
<dbReference type="STRING" id="1250231.SAMN04488552_1136"/>
<accession>A0A1H1M3G9</accession>
<dbReference type="RefSeq" id="WP_089661638.1">
    <property type="nucleotide sequence ID" value="NZ_LT629745.1"/>
</dbReference>
<dbReference type="InterPro" id="IPR002734">
    <property type="entry name" value="RibDG_C"/>
</dbReference>
<reference evidence="2 3" key="1">
    <citation type="submission" date="2016-10" db="EMBL/GenBank/DDBJ databases">
        <authorList>
            <person name="Varghese N."/>
            <person name="Submissions S."/>
        </authorList>
    </citation>
    <scope>NUCLEOTIDE SEQUENCE [LARGE SCALE GENOMIC DNA]</scope>
    <source>
        <strain evidence="2 3">Mar_2010_102</strain>
    </source>
</reference>
<dbReference type="EMBL" id="LT629745">
    <property type="protein sequence ID" value="SDR81286.1"/>
    <property type="molecule type" value="Genomic_DNA"/>
</dbReference>
<dbReference type="PANTHER" id="PTHR38011:SF11">
    <property type="entry name" value="2,5-DIAMINO-6-RIBOSYLAMINO-4(3H)-PYRIMIDINONE 5'-PHOSPHATE REDUCTASE"/>
    <property type="match status" value="1"/>
</dbReference>
<dbReference type="PANTHER" id="PTHR38011">
    <property type="entry name" value="DIHYDROFOLATE REDUCTASE FAMILY PROTEIN (AFU_ORTHOLOGUE AFUA_8G06820)"/>
    <property type="match status" value="1"/>
</dbReference>
<keyword evidence="3" id="KW-1185">Reference proteome</keyword>
<dbReference type="InterPro" id="IPR050765">
    <property type="entry name" value="Riboflavin_Biosynth_HTPR"/>
</dbReference>
<feature type="domain" description="Bacterial bifunctional deaminase-reductase C-terminal" evidence="1">
    <location>
        <begin position="3"/>
        <end position="175"/>
    </location>
</feature>
<proteinExistence type="predicted"/>
<dbReference type="Proteomes" id="UP000198858">
    <property type="component" value="Chromosome I"/>
</dbReference>
<evidence type="ECO:0000259" key="1">
    <source>
        <dbReference type="Pfam" id="PF01872"/>
    </source>
</evidence>
<dbReference type="GO" id="GO:0008703">
    <property type="term" value="F:5-amino-6-(5-phosphoribosylamino)uracil reductase activity"/>
    <property type="evidence" value="ECO:0007669"/>
    <property type="project" value="InterPro"/>
</dbReference>